<evidence type="ECO:0000313" key="3">
    <source>
        <dbReference type="Proteomes" id="UP000224097"/>
    </source>
</evidence>
<feature type="region of interest" description="Disordered" evidence="1">
    <location>
        <begin position="1"/>
        <end position="40"/>
    </location>
</feature>
<sequence>MESGATSSTLLKTPTSQLAINGGSQHPDKRKAGGHGPTLADEIEHTLPQRVEEVPESSLLLTPVAAEGVKPSNTMGVERRLSTGQLFLTNQVVTIMGLDPSEDTGKLLPTPTTQETKSGPSQGSRNTPPLNHVVTDLLPTPIASDSKGTGPADANRETVQLRAITELLPTPMCGDAKQARNSTANRNKIPPTGIHAGDTLTDLFVPNGNTPIFPTPKGSDGEKGGPNQRGSSGDYALPAIGHLLPTPAANDSGNTPEEHLRKKPGRTQVTSLQVIADHGLIETGGKILPTPTVGNATGGNAQRGGDRSDEKLLPGLAVEMTEKDPSEINWGAYAPAIRRWERISGRMAPPPTTAAGRDGAQRLNPAFVEWMMGLNPGHVTGVDIPRSAMLKALGNGVCPQQAEVAINHLLAMFVRAYALAA</sequence>
<evidence type="ECO:0000313" key="2">
    <source>
        <dbReference type="EMBL" id="AOZ64633.1"/>
    </source>
</evidence>
<evidence type="ECO:0000256" key="1">
    <source>
        <dbReference type="SAM" id="MobiDB-lite"/>
    </source>
</evidence>
<feature type="compositionally biased region" description="Polar residues" evidence="1">
    <location>
        <begin position="110"/>
        <end position="129"/>
    </location>
</feature>
<gene>
    <name evidence="2" type="ORF">SEA_CHUBSTER_82</name>
</gene>
<evidence type="ECO:0008006" key="4">
    <source>
        <dbReference type="Google" id="ProtNLM"/>
    </source>
</evidence>
<dbReference type="Proteomes" id="UP000224097">
    <property type="component" value="Segment"/>
</dbReference>
<dbReference type="EMBL" id="KX670786">
    <property type="protein sequence ID" value="AOZ64633.1"/>
    <property type="molecule type" value="Genomic_DNA"/>
</dbReference>
<protein>
    <recommendedName>
        <fullName evidence="4">DNA methylase</fullName>
    </recommendedName>
</protein>
<proteinExistence type="predicted"/>
<feature type="compositionally biased region" description="Polar residues" evidence="1">
    <location>
        <begin position="1"/>
        <end position="24"/>
    </location>
</feature>
<feature type="region of interest" description="Disordered" evidence="1">
    <location>
        <begin position="100"/>
        <end position="131"/>
    </location>
</feature>
<feature type="region of interest" description="Disordered" evidence="1">
    <location>
        <begin position="176"/>
        <end position="267"/>
    </location>
</feature>
<feature type="region of interest" description="Disordered" evidence="1">
    <location>
        <begin position="285"/>
        <end position="309"/>
    </location>
</feature>
<accession>A0A1I9SCQ6</accession>
<organism evidence="2 3">
    <name type="scientific">Arthrobacter phage Chubster</name>
    <dbReference type="NCBI Taxonomy" id="1897527"/>
    <lineage>
        <taxon>Viruses</taxon>
        <taxon>Duplodnaviria</taxon>
        <taxon>Heunggongvirae</taxon>
        <taxon>Uroviricota</taxon>
        <taxon>Caudoviricetes</taxon>
        <taxon>Klausavirus</taxon>
        <taxon>Klausavirus princesstrina</taxon>
    </lineage>
</organism>
<name>A0A1I9SCQ6_9CAUD</name>
<reference evidence="2 3" key="1">
    <citation type="submission" date="2016-08" db="EMBL/GenBank/DDBJ databases">
        <authorList>
            <person name="Conboy A.J."/>
            <person name="Conboy D.B."/>
            <person name="Dunbar D."/>
            <person name="Moy E.A."/>
            <person name="Hughes L.E."/>
            <person name="Garlena R.A."/>
            <person name="Russell D.A."/>
            <person name="Pope W.H."/>
            <person name="Jacobs-Sera D."/>
            <person name="Hendrix R.W."/>
            <person name="Hatfull G.F."/>
        </authorList>
    </citation>
    <scope>NUCLEOTIDE SEQUENCE [LARGE SCALE GENOMIC DNA]</scope>
</reference>